<evidence type="ECO:0000313" key="2">
    <source>
        <dbReference type="EMBL" id="MDM7832561.1"/>
    </source>
</evidence>
<proteinExistence type="predicted"/>
<evidence type="ECO:0000313" key="3">
    <source>
        <dbReference type="Proteomes" id="UP001321453"/>
    </source>
</evidence>
<protein>
    <submittedName>
        <fullName evidence="2">Uncharacterized protein</fullName>
    </submittedName>
</protein>
<organism evidence="2 3">
    <name type="scientific">Cellulomonas edaphi</name>
    <dbReference type="NCBI Taxonomy" id="3053468"/>
    <lineage>
        <taxon>Bacteria</taxon>
        <taxon>Bacillati</taxon>
        <taxon>Actinomycetota</taxon>
        <taxon>Actinomycetes</taxon>
        <taxon>Micrococcales</taxon>
        <taxon>Cellulomonadaceae</taxon>
        <taxon>Cellulomonas</taxon>
    </lineage>
</organism>
<keyword evidence="3" id="KW-1185">Reference proteome</keyword>
<feature type="transmembrane region" description="Helical" evidence="1">
    <location>
        <begin position="20"/>
        <end position="39"/>
    </location>
</feature>
<dbReference type="RefSeq" id="WP_289448063.1">
    <property type="nucleotide sequence ID" value="NZ_JAUCGR010000004.1"/>
</dbReference>
<evidence type="ECO:0000256" key="1">
    <source>
        <dbReference type="SAM" id="Phobius"/>
    </source>
</evidence>
<gene>
    <name evidence="2" type="ORF">QRT05_14565</name>
</gene>
<comment type="caution">
    <text evidence="2">The sequence shown here is derived from an EMBL/GenBank/DDBJ whole genome shotgun (WGS) entry which is preliminary data.</text>
</comment>
<reference evidence="2 3" key="1">
    <citation type="submission" date="2023-06" db="EMBL/GenBank/DDBJ databases">
        <title>Cellulomonas sp. MW9 Whole genome sequence.</title>
        <authorList>
            <person name="Park S."/>
        </authorList>
    </citation>
    <scope>NUCLEOTIDE SEQUENCE [LARGE SCALE GENOMIC DNA]</scope>
    <source>
        <strain evidence="2 3">MW9</strain>
    </source>
</reference>
<keyword evidence="1" id="KW-0812">Transmembrane</keyword>
<keyword evidence="1" id="KW-1133">Transmembrane helix</keyword>
<dbReference type="EMBL" id="JAUCGR010000004">
    <property type="protein sequence ID" value="MDM7832561.1"/>
    <property type="molecule type" value="Genomic_DNA"/>
</dbReference>
<feature type="transmembrane region" description="Helical" evidence="1">
    <location>
        <begin position="45"/>
        <end position="68"/>
    </location>
</feature>
<keyword evidence="1" id="KW-0472">Membrane</keyword>
<name>A0ABT7SAB3_9CELL</name>
<dbReference type="Proteomes" id="UP001321453">
    <property type="component" value="Unassembled WGS sequence"/>
</dbReference>
<sequence>MSSSSPVERNGSPANAVGAFFAFLLFIGGLVLFTVAFNVGDAGPYVFAAGILAVALAFGIPTTILPALEDRES</sequence>
<accession>A0ABT7SAB3</accession>